<reference evidence="2" key="1">
    <citation type="journal article" date="2019" name="Int. J. Syst. Evol. Microbiol.">
        <title>The Global Catalogue of Microorganisms (GCM) 10K type strain sequencing project: providing services to taxonomists for standard genome sequencing and annotation.</title>
        <authorList>
            <consortium name="The Broad Institute Genomics Platform"/>
            <consortium name="The Broad Institute Genome Sequencing Center for Infectious Disease"/>
            <person name="Wu L."/>
            <person name="Ma J."/>
        </authorList>
    </citation>
    <scope>NUCLEOTIDE SEQUENCE [LARGE SCALE GENOMIC DNA]</scope>
    <source>
        <strain evidence="2">KCTC 12861</strain>
    </source>
</reference>
<accession>A0ABQ3ELK9</accession>
<dbReference type="Proteomes" id="UP000637980">
    <property type="component" value="Unassembled WGS sequence"/>
</dbReference>
<protein>
    <submittedName>
        <fullName evidence="1">Uncharacterized protein</fullName>
    </submittedName>
</protein>
<name>A0ABQ3ELK9_9HYPH</name>
<proteinExistence type="predicted"/>
<evidence type="ECO:0000313" key="1">
    <source>
        <dbReference type="EMBL" id="GHB45592.1"/>
    </source>
</evidence>
<keyword evidence="2" id="KW-1185">Reference proteome</keyword>
<gene>
    <name evidence="1" type="ORF">GCM10007094_38780</name>
</gene>
<sequence length="81" mass="9387">MPPINGEGEYGKALELQSGFRKKTERNKCQLCWTDNLSQSRIMGKSRDYGFSAPYIEGSPWREGRSWAISWIHRSHRLAEV</sequence>
<evidence type="ECO:0000313" key="2">
    <source>
        <dbReference type="Proteomes" id="UP000637980"/>
    </source>
</evidence>
<organism evidence="1 2">
    <name type="scientific">Pseudovibrio japonicus</name>
    <dbReference type="NCBI Taxonomy" id="366534"/>
    <lineage>
        <taxon>Bacteria</taxon>
        <taxon>Pseudomonadati</taxon>
        <taxon>Pseudomonadota</taxon>
        <taxon>Alphaproteobacteria</taxon>
        <taxon>Hyphomicrobiales</taxon>
        <taxon>Stappiaceae</taxon>
        <taxon>Pseudovibrio</taxon>
    </lineage>
</organism>
<dbReference type="EMBL" id="BMXE01000008">
    <property type="protein sequence ID" value="GHB45592.1"/>
    <property type="molecule type" value="Genomic_DNA"/>
</dbReference>
<comment type="caution">
    <text evidence="1">The sequence shown here is derived from an EMBL/GenBank/DDBJ whole genome shotgun (WGS) entry which is preliminary data.</text>
</comment>